<dbReference type="EMBL" id="CM023473">
    <property type="protein sequence ID" value="KAH7953231.1"/>
    <property type="molecule type" value="Genomic_DNA"/>
</dbReference>
<sequence>MSTPVTRSENIRNAIVHQRWRGERTPRTIRLLRRRTAQAQFGFRGLKRFGRRWGAALDSLASLAAPRAEHIRTLLSSKFGAMPMSCVAYGCTSRDHPSSTVRFFRFPSVKRDRQRRESWIRAVKRQDAQGRPWQPSAASRLCRKHFVTGFLILHPKAAHHRKEQVTVNPGTPTFWVSVNFTSFCGTKIARVPCERGQA</sequence>
<dbReference type="Proteomes" id="UP000821865">
    <property type="component" value="Chromosome 4"/>
</dbReference>
<gene>
    <name evidence="1" type="ORF">HPB49_006308</name>
</gene>
<organism evidence="1 2">
    <name type="scientific">Dermacentor silvarum</name>
    <name type="common">Tick</name>
    <dbReference type="NCBI Taxonomy" id="543639"/>
    <lineage>
        <taxon>Eukaryota</taxon>
        <taxon>Metazoa</taxon>
        <taxon>Ecdysozoa</taxon>
        <taxon>Arthropoda</taxon>
        <taxon>Chelicerata</taxon>
        <taxon>Arachnida</taxon>
        <taxon>Acari</taxon>
        <taxon>Parasitiformes</taxon>
        <taxon>Ixodida</taxon>
        <taxon>Ixodoidea</taxon>
        <taxon>Ixodidae</taxon>
        <taxon>Rhipicephalinae</taxon>
        <taxon>Dermacentor</taxon>
    </lineage>
</organism>
<evidence type="ECO:0000313" key="2">
    <source>
        <dbReference type="Proteomes" id="UP000821865"/>
    </source>
</evidence>
<proteinExistence type="predicted"/>
<accession>A0ACB8CVQ9</accession>
<protein>
    <submittedName>
        <fullName evidence="1">Uncharacterized protein</fullName>
    </submittedName>
</protein>
<reference evidence="1" key="1">
    <citation type="submission" date="2020-05" db="EMBL/GenBank/DDBJ databases">
        <title>Large-scale comparative analyses of tick genomes elucidate their genetic diversity and vector capacities.</title>
        <authorList>
            <person name="Jia N."/>
            <person name="Wang J."/>
            <person name="Shi W."/>
            <person name="Du L."/>
            <person name="Sun Y."/>
            <person name="Zhan W."/>
            <person name="Jiang J."/>
            <person name="Wang Q."/>
            <person name="Zhang B."/>
            <person name="Ji P."/>
            <person name="Sakyi L.B."/>
            <person name="Cui X."/>
            <person name="Yuan T."/>
            <person name="Jiang B."/>
            <person name="Yang W."/>
            <person name="Lam T.T.-Y."/>
            <person name="Chang Q."/>
            <person name="Ding S."/>
            <person name="Wang X."/>
            <person name="Zhu J."/>
            <person name="Ruan X."/>
            <person name="Zhao L."/>
            <person name="Wei J."/>
            <person name="Que T."/>
            <person name="Du C."/>
            <person name="Cheng J."/>
            <person name="Dai P."/>
            <person name="Han X."/>
            <person name="Huang E."/>
            <person name="Gao Y."/>
            <person name="Liu J."/>
            <person name="Shao H."/>
            <person name="Ye R."/>
            <person name="Li L."/>
            <person name="Wei W."/>
            <person name="Wang X."/>
            <person name="Wang C."/>
            <person name="Yang T."/>
            <person name="Huo Q."/>
            <person name="Li W."/>
            <person name="Guo W."/>
            <person name="Chen H."/>
            <person name="Zhou L."/>
            <person name="Ni X."/>
            <person name="Tian J."/>
            <person name="Zhou Y."/>
            <person name="Sheng Y."/>
            <person name="Liu T."/>
            <person name="Pan Y."/>
            <person name="Xia L."/>
            <person name="Li J."/>
            <person name="Zhao F."/>
            <person name="Cao W."/>
        </authorList>
    </citation>
    <scope>NUCLEOTIDE SEQUENCE</scope>
    <source>
        <strain evidence="1">Dsil-2018</strain>
    </source>
</reference>
<evidence type="ECO:0000313" key="1">
    <source>
        <dbReference type="EMBL" id="KAH7953231.1"/>
    </source>
</evidence>
<comment type="caution">
    <text evidence="1">The sequence shown here is derived from an EMBL/GenBank/DDBJ whole genome shotgun (WGS) entry which is preliminary data.</text>
</comment>
<keyword evidence="2" id="KW-1185">Reference proteome</keyword>
<name>A0ACB8CVQ9_DERSI</name>